<dbReference type="AlphaFoldDB" id="A0A3P2RF64"/>
<accession>A0A3P2RF64</accession>
<feature type="domain" description="Siphovirus-type tail component RIFT-related" evidence="1">
    <location>
        <begin position="15"/>
        <end position="132"/>
    </location>
</feature>
<dbReference type="Proteomes" id="UP000275836">
    <property type="component" value="Unassembled WGS sequence"/>
</dbReference>
<name>A0A3P2RF64_WEIVI</name>
<dbReference type="EMBL" id="RHGY01000002">
    <property type="protein sequence ID" value="RRG18266.1"/>
    <property type="molecule type" value="Genomic_DNA"/>
</dbReference>
<organism evidence="2 3">
    <name type="scientific">Weissella viridescens</name>
    <name type="common">Lactobacillus viridescens</name>
    <dbReference type="NCBI Taxonomy" id="1629"/>
    <lineage>
        <taxon>Bacteria</taxon>
        <taxon>Bacillati</taxon>
        <taxon>Bacillota</taxon>
        <taxon>Bacilli</taxon>
        <taxon>Lactobacillales</taxon>
        <taxon>Lactobacillaceae</taxon>
        <taxon>Weissella</taxon>
    </lineage>
</organism>
<reference evidence="2 3" key="1">
    <citation type="submission" date="2018-10" db="EMBL/GenBank/DDBJ databases">
        <title>Draft genome sequence of Weissella viridescens UCO-SMC3.</title>
        <authorList>
            <person name="Garcia-Cancino A."/>
            <person name="Espinoza-Monje M."/>
            <person name="Albarracin L."/>
            <person name="Garcia-Castillo V."/>
            <person name="Campos-Martin J."/>
            <person name="Nakano Y."/>
            <person name="Guitierrez-Zamorano C."/>
            <person name="Ikeda-Ohtsubo W."/>
            <person name="Morita H."/>
            <person name="Kitazawa H."/>
            <person name="Villena J."/>
        </authorList>
    </citation>
    <scope>NUCLEOTIDE SEQUENCE [LARGE SCALE GENOMIC DNA]</scope>
    <source>
        <strain evidence="2 3">UCO-SMC3</strain>
    </source>
</reference>
<dbReference type="InterPro" id="IPR008841">
    <property type="entry name" value="Siphovirus-type_tail_N"/>
</dbReference>
<evidence type="ECO:0000259" key="1">
    <source>
        <dbReference type="Pfam" id="PF05709"/>
    </source>
</evidence>
<evidence type="ECO:0000313" key="2">
    <source>
        <dbReference type="EMBL" id="RRG18266.1"/>
    </source>
</evidence>
<dbReference type="Pfam" id="PF05709">
    <property type="entry name" value="Sipho_tail"/>
    <property type="match status" value="1"/>
</dbReference>
<comment type="caution">
    <text evidence="2">The sequence shown here is derived from an EMBL/GenBank/DDBJ whole genome shotgun (WGS) entry which is preliminary data.</text>
</comment>
<evidence type="ECO:0000313" key="3">
    <source>
        <dbReference type="Proteomes" id="UP000275836"/>
    </source>
</evidence>
<gene>
    <name evidence="2" type="ORF">D3P96_02995</name>
</gene>
<sequence>MASSFEPTLVVERLDGTKYDLGHEGIRVISFDPPSPAYQHTYTQMGHYGAKRTNTVMQQVVLPLTFDVYAENNYDYELQRLKVLKIFDSQTEFYIYSVRMPYLRWRVIAQPFSYPRLGNYWKAKNISISLDCPTGFAETSVTSSKLLSDELLHLGFQMDIDSKALPQYQFSNISHFNFENIGRIPLLADENPVVIKFKGNAPNGLTLINHTTNQKFQYFKPLTKSNTLELNGLIPIVDGKQKLGNGNSSRSYLDFKVGQNSIELIGASDFHISFETRFYF</sequence>
<dbReference type="OrthoDB" id="2194642at2"/>
<proteinExistence type="predicted"/>
<dbReference type="RefSeq" id="WP_124942910.1">
    <property type="nucleotide sequence ID" value="NZ_RHGY01000002.1"/>
</dbReference>
<protein>
    <submittedName>
        <fullName evidence="2">Phage tail family protein</fullName>
    </submittedName>
</protein>